<gene>
    <name evidence="15" type="ORF">SAMN05660209_01772</name>
</gene>
<accession>A0A1H3G8S0</accession>
<evidence type="ECO:0000256" key="7">
    <source>
        <dbReference type="ARBA" id="ARBA00023277"/>
    </source>
</evidence>
<feature type="binding site" evidence="11">
    <location>
        <position position="88"/>
    </location>
    <ligand>
        <name>substrate</name>
    </ligand>
</feature>
<evidence type="ECO:0000313" key="16">
    <source>
        <dbReference type="Proteomes" id="UP000198921"/>
    </source>
</evidence>
<feature type="binding site" evidence="11">
    <location>
        <position position="471"/>
    </location>
    <ligand>
        <name>substrate</name>
    </ligand>
</feature>
<evidence type="ECO:0000256" key="5">
    <source>
        <dbReference type="ARBA" id="ARBA00022729"/>
    </source>
</evidence>
<comment type="cofactor">
    <cofactor evidence="12">
        <name>Ca(2+)</name>
        <dbReference type="ChEBI" id="CHEBI:29108"/>
    </cofactor>
    <text evidence="12">Binds 1 Ca(2+) ion per subunit.</text>
</comment>
<dbReference type="GO" id="GO:0000272">
    <property type="term" value="P:polysaccharide catabolic process"/>
    <property type="evidence" value="ECO:0007669"/>
    <property type="project" value="UniProtKB-KW"/>
</dbReference>
<feature type="binding site" evidence="11">
    <location>
        <begin position="440"/>
        <end position="441"/>
    </location>
    <ligand>
        <name>substrate</name>
    </ligand>
</feature>
<evidence type="ECO:0000313" key="15">
    <source>
        <dbReference type="EMBL" id="SDX99437.1"/>
    </source>
</evidence>
<feature type="binding site" evidence="12">
    <location>
        <position position="95"/>
    </location>
    <ligand>
        <name>Ca(2+)</name>
        <dbReference type="ChEBI" id="CHEBI:29108"/>
    </ligand>
</feature>
<evidence type="ECO:0000256" key="2">
    <source>
        <dbReference type="ARBA" id="ARBA00005652"/>
    </source>
</evidence>
<dbReference type="Pfam" id="PF01373">
    <property type="entry name" value="Glyco_hydro_14"/>
    <property type="match status" value="1"/>
</dbReference>
<dbReference type="PRINTS" id="PR00750">
    <property type="entry name" value="BETAAMYLASE"/>
</dbReference>
<evidence type="ECO:0000256" key="6">
    <source>
        <dbReference type="ARBA" id="ARBA00022801"/>
    </source>
</evidence>
<feature type="binding site" evidence="11">
    <location>
        <position position="128"/>
    </location>
    <ligand>
        <name>substrate</name>
    </ligand>
</feature>
<proteinExistence type="inferred from homology"/>
<dbReference type="InterPro" id="IPR017853">
    <property type="entry name" value="GH"/>
</dbReference>
<comment type="catalytic activity">
    <reaction evidence="1 13">
        <text>Hydrolysis of (1-&gt;4)-alpha-D-glucosidic linkages in polysaccharides so as to remove successive maltose units from the non-reducing ends of the chains.</text>
        <dbReference type="EC" id="3.2.1.2"/>
    </reaction>
</comment>
<keyword evidence="6 13" id="KW-0378">Hydrolase</keyword>
<reference evidence="16" key="1">
    <citation type="submission" date="2016-10" db="EMBL/GenBank/DDBJ databases">
        <authorList>
            <person name="Varghese N."/>
            <person name="Submissions S."/>
        </authorList>
    </citation>
    <scope>NUCLEOTIDE SEQUENCE [LARGE SCALE GENOMIC DNA]</scope>
    <source>
        <strain evidence="16">DSM 45422</strain>
    </source>
</reference>
<feature type="binding site" evidence="12">
    <location>
        <position position="99"/>
    </location>
    <ligand>
        <name>Ca(2+)</name>
        <dbReference type="ChEBI" id="CHEBI:29108"/>
    </ligand>
</feature>
<feature type="active site" description="Proton acceptor" evidence="10">
    <location>
        <position position="439"/>
    </location>
</feature>
<organism evidence="15 16">
    <name type="scientific">Geodermatophilus africanus</name>
    <dbReference type="NCBI Taxonomy" id="1137993"/>
    <lineage>
        <taxon>Bacteria</taxon>
        <taxon>Bacillati</taxon>
        <taxon>Actinomycetota</taxon>
        <taxon>Actinomycetes</taxon>
        <taxon>Geodermatophilales</taxon>
        <taxon>Geodermatophilaceae</taxon>
        <taxon>Geodermatophilus</taxon>
    </lineage>
</organism>
<comment type="similarity">
    <text evidence="2 13">Belongs to the glycosyl hydrolase 14 family.</text>
</comment>
<evidence type="ECO:0000256" key="12">
    <source>
        <dbReference type="PIRSR" id="PIRSR600125-3"/>
    </source>
</evidence>
<feature type="active site" description="Proton donor" evidence="10">
    <location>
        <position position="222"/>
    </location>
</feature>
<dbReference type="EMBL" id="FNOT01000004">
    <property type="protein sequence ID" value="SDX99437.1"/>
    <property type="molecule type" value="Genomic_DNA"/>
</dbReference>
<evidence type="ECO:0000256" key="10">
    <source>
        <dbReference type="PIRSR" id="PIRSR600125-1"/>
    </source>
</evidence>
<dbReference type="PANTHER" id="PTHR31352:SF1">
    <property type="entry name" value="BETA-AMYLASE 3, CHLOROPLASTIC"/>
    <property type="match status" value="1"/>
</dbReference>
<dbReference type="PANTHER" id="PTHR31352">
    <property type="entry name" value="BETA-AMYLASE 1, CHLOROPLASTIC"/>
    <property type="match status" value="1"/>
</dbReference>
<sequence length="495" mass="53378">MDAGRAAGSIAGVRRVTTALAVLGLVLAGTGTAQAAPGDGPVPPGPVALGNPEFTANVMAPLKVTDWAAFEADLATVAGYGVDAVSVDVWWGDVEGAADNRFDWAYYDRVFATVTAAGLDLAPILSFHQAGGNVGDDYTSLLPPWLWEKYAGVTHRGVLLGPTGLQHRSEQGNHSRESVQGWADRVVMGEYRDFTRAFEQQYGDRYADEVVEVNVSLGPSGELRYPSYNQHDDGTGYPTRGALQAYSPLAVRDLQESVLRRYGSLAEVNRAWGTDLRSVDEIGPPADAEAFFTGLAYRDTQYGRDFVDWYNGSLVDHGERVLRTVVATLGGDFPEADIGYKVPGIHWQMTHPVHPRATEVTTGLVQTSVDLDSWATGHGYQRIVELANRFDGGAREVVLHFTALEMDDQPGPEAYSLAQTLVGWIGDHAYRAGVGLKGENALAGGVQSNEGWDNIEEAFATWGYLGLTVLRMSDVASGTGQRRYAEFIAEYGPAA</sequence>
<name>A0A1H3G8S0_9ACTN</name>
<dbReference type="PROSITE" id="PS00679">
    <property type="entry name" value="BETA_AMYLASE_2"/>
    <property type="match status" value="1"/>
</dbReference>
<evidence type="ECO:0000256" key="8">
    <source>
        <dbReference type="ARBA" id="ARBA00023295"/>
    </source>
</evidence>
<dbReference type="InterPro" id="IPR018238">
    <property type="entry name" value="Glyco_hydro_14_CS"/>
</dbReference>
<dbReference type="GO" id="GO:0046872">
    <property type="term" value="F:metal ion binding"/>
    <property type="evidence" value="ECO:0007669"/>
    <property type="project" value="UniProtKB-KW"/>
</dbReference>
<dbReference type="InterPro" id="IPR000125">
    <property type="entry name" value="Glyco_hydro_14A_bac"/>
</dbReference>
<feature type="chain" id="PRO_5011644754" description="Beta-amylase" evidence="14">
    <location>
        <begin position="36"/>
        <end position="495"/>
    </location>
</feature>
<keyword evidence="9 13" id="KW-0624">Polysaccharide degradation</keyword>
<evidence type="ECO:0000256" key="11">
    <source>
        <dbReference type="PIRSR" id="PIRSR600125-2"/>
    </source>
</evidence>
<dbReference type="InterPro" id="IPR001554">
    <property type="entry name" value="Glyco_hydro_14"/>
</dbReference>
<keyword evidence="5 14" id="KW-0732">Signal</keyword>
<dbReference type="STRING" id="1137993.SAMN05660209_01772"/>
<keyword evidence="8 13" id="KW-0326">Glycosidase</keyword>
<dbReference type="PRINTS" id="PR00841">
    <property type="entry name" value="GLHYDLASE14A"/>
</dbReference>
<dbReference type="GO" id="GO:0016161">
    <property type="term" value="F:beta-amylase activity"/>
    <property type="evidence" value="ECO:0007669"/>
    <property type="project" value="UniProtKB-EC"/>
</dbReference>
<evidence type="ECO:0000256" key="1">
    <source>
        <dbReference type="ARBA" id="ARBA00000546"/>
    </source>
</evidence>
<dbReference type="Gene3D" id="3.20.20.80">
    <property type="entry name" value="Glycosidases"/>
    <property type="match status" value="1"/>
</dbReference>
<feature type="signal peptide" evidence="14">
    <location>
        <begin position="1"/>
        <end position="35"/>
    </location>
</feature>
<dbReference type="SUPFAM" id="SSF51445">
    <property type="entry name" value="(Trans)glycosidases"/>
    <property type="match status" value="1"/>
</dbReference>
<keyword evidence="12" id="KW-0106">Calcium</keyword>
<dbReference type="AlphaFoldDB" id="A0A1H3G8S0"/>
<dbReference type="EC" id="3.2.1.2" evidence="3 13"/>
<protein>
    <recommendedName>
        <fullName evidence="3 13">Beta-amylase</fullName>
        <ecNumber evidence="3 13">3.2.1.2</ecNumber>
    </recommendedName>
</protein>
<evidence type="ECO:0000256" key="9">
    <source>
        <dbReference type="ARBA" id="ARBA00023326"/>
    </source>
</evidence>
<feature type="binding site" evidence="12">
    <location>
        <position position="190"/>
    </location>
    <ligand>
        <name>Ca(2+)</name>
        <dbReference type="ChEBI" id="CHEBI:29108"/>
    </ligand>
</feature>
<evidence type="ECO:0000256" key="3">
    <source>
        <dbReference type="ARBA" id="ARBA00012594"/>
    </source>
</evidence>
<feature type="binding site" evidence="11">
    <location>
        <position position="136"/>
    </location>
    <ligand>
        <name>substrate</name>
    </ligand>
</feature>
<evidence type="ECO:0000256" key="13">
    <source>
        <dbReference type="RuleBase" id="RU000509"/>
    </source>
</evidence>
<evidence type="ECO:0000256" key="4">
    <source>
        <dbReference type="ARBA" id="ARBA00022723"/>
    </source>
</evidence>
<keyword evidence="4 12" id="KW-0479">Metal-binding</keyword>
<evidence type="ECO:0000256" key="14">
    <source>
        <dbReference type="SAM" id="SignalP"/>
    </source>
</evidence>
<dbReference type="Proteomes" id="UP000198921">
    <property type="component" value="Unassembled WGS sequence"/>
</dbReference>
<feature type="binding site" evidence="11">
    <location>
        <position position="346"/>
    </location>
    <ligand>
        <name>substrate</name>
    </ligand>
</feature>
<feature type="binding site" evidence="11">
    <location>
        <position position="402"/>
    </location>
    <ligand>
        <name>substrate</name>
    </ligand>
</feature>
<keyword evidence="16" id="KW-1185">Reference proteome</keyword>
<keyword evidence="7 13" id="KW-0119">Carbohydrate metabolism</keyword>
<feature type="binding site" evidence="11">
    <location>
        <position position="341"/>
    </location>
    <ligand>
        <name>substrate</name>
    </ligand>
</feature>